<dbReference type="SMART" id="SM00062">
    <property type="entry name" value="PBPb"/>
    <property type="match status" value="1"/>
</dbReference>
<evidence type="ECO:0000256" key="1">
    <source>
        <dbReference type="SAM" id="SignalP"/>
    </source>
</evidence>
<dbReference type="Gene3D" id="3.40.190.10">
    <property type="entry name" value="Periplasmic binding protein-like II"/>
    <property type="match status" value="2"/>
</dbReference>
<name>A0A369WAV3_9GAMM</name>
<dbReference type="OrthoDB" id="8587856at2"/>
<reference evidence="3 4" key="1">
    <citation type="submission" date="2018-07" db="EMBL/GenBank/DDBJ databases">
        <title>Motiliproteus coralliicola sp. nov., a bacterium isolated from Coral.</title>
        <authorList>
            <person name="Wang G."/>
        </authorList>
    </citation>
    <scope>NUCLEOTIDE SEQUENCE [LARGE SCALE GENOMIC DNA]</scope>
    <source>
        <strain evidence="3 4">C34</strain>
    </source>
</reference>
<organism evidence="3 4">
    <name type="scientific">Motiliproteus coralliicola</name>
    <dbReference type="NCBI Taxonomy" id="2283196"/>
    <lineage>
        <taxon>Bacteria</taxon>
        <taxon>Pseudomonadati</taxon>
        <taxon>Pseudomonadota</taxon>
        <taxon>Gammaproteobacteria</taxon>
        <taxon>Oceanospirillales</taxon>
        <taxon>Oceanospirillaceae</taxon>
        <taxon>Motiliproteus</taxon>
    </lineage>
</organism>
<feature type="chain" id="PRO_5016777981" evidence="1">
    <location>
        <begin position="20"/>
        <end position="262"/>
    </location>
</feature>
<proteinExistence type="predicted"/>
<feature type="signal peptide" evidence="1">
    <location>
        <begin position="1"/>
        <end position="19"/>
    </location>
</feature>
<dbReference type="AlphaFoldDB" id="A0A369WAV3"/>
<dbReference type="Pfam" id="PF00497">
    <property type="entry name" value="SBP_bac_3"/>
    <property type="match status" value="1"/>
</dbReference>
<evidence type="ECO:0000313" key="4">
    <source>
        <dbReference type="Proteomes" id="UP000253769"/>
    </source>
</evidence>
<accession>A0A369WAV3</accession>
<evidence type="ECO:0000259" key="2">
    <source>
        <dbReference type="SMART" id="SM00062"/>
    </source>
</evidence>
<sequence length="262" mass="29188">MHRYLWALLLVLVLGRANADALEDGCASSLEQIQWLSEHYAPYNFVGEQGTPTGMTTEILLTLFQRLGAKVDAENIVFLPWARSYRTIQIRPDHGLFSTTITPQREKLFTFVGPIVPIKVALIAKRDKQLRIGSVEDMNDLRIGTVKDDIGEQLLLEAGVNPLAIQRTSYADNLVIQLIRGRLDAIAYAEMPTFYYMKQLGDNAADYEVIHVFSEAEMGVAFHPATDPLAIACLQEALDKLKAEGGVEEVVNRYIGELPEAP</sequence>
<dbReference type="SUPFAM" id="SSF53850">
    <property type="entry name" value="Periplasmic binding protein-like II"/>
    <property type="match status" value="1"/>
</dbReference>
<dbReference type="InterPro" id="IPR001638">
    <property type="entry name" value="Solute-binding_3/MltF_N"/>
</dbReference>
<keyword evidence="1" id="KW-0732">Signal</keyword>
<dbReference type="PANTHER" id="PTHR38834:SF3">
    <property type="entry name" value="SOLUTE-BINDING PROTEIN FAMILY 3_N-TERMINAL DOMAIN-CONTAINING PROTEIN"/>
    <property type="match status" value="1"/>
</dbReference>
<dbReference type="Proteomes" id="UP000253769">
    <property type="component" value="Unassembled WGS sequence"/>
</dbReference>
<feature type="domain" description="Solute-binding protein family 3/N-terminal" evidence="2">
    <location>
        <begin position="32"/>
        <end position="258"/>
    </location>
</feature>
<keyword evidence="4" id="KW-1185">Reference proteome</keyword>
<dbReference type="EMBL" id="QQOH01000004">
    <property type="protein sequence ID" value="RDE18942.1"/>
    <property type="molecule type" value="Genomic_DNA"/>
</dbReference>
<gene>
    <name evidence="3" type="ORF">DV711_15135</name>
</gene>
<protein>
    <submittedName>
        <fullName evidence="3">ABC transporter substrate-binding protein</fullName>
    </submittedName>
</protein>
<dbReference type="PANTHER" id="PTHR38834">
    <property type="entry name" value="PERIPLASMIC SUBSTRATE BINDING PROTEIN FAMILY 3"/>
    <property type="match status" value="1"/>
</dbReference>
<evidence type="ECO:0000313" key="3">
    <source>
        <dbReference type="EMBL" id="RDE18942.1"/>
    </source>
</evidence>
<dbReference type="RefSeq" id="WP_114696559.1">
    <property type="nucleotide sequence ID" value="NZ_QQOH01000004.1"/>
</dbReference>
<comment type="caution">
    <text evidence="3">The sequence shown here is derived from an EMBL/GenBank/DDBJ whole genome shotgun (WGS) entry which is preliminary data.</text>
</comment>